<dbReference type="AlphaFoldDB" id="A0A1F7UNA7"/>
<organism evidence="1 2">
    <name type="scientific">Candidatus Uhrbacteria bacterium RIFCSPHIGHO2_12_FULL_60_25</name>
    <dbReference type="NCBI Taxonomy" id="1802399"/>
    <lineage>
        <taxon>Bacteria</taxon>
        <taxon>Candidatus Uhriibacteriota</taxon>
    </lineage>
</organism>
<sequence length="77" mass="8603">MKLANILTPTWMRSRKTDELVSLHLKLANALDKVLDDIQASGDEELADLRDDRAHLGQVVEDLERILDARAARPIAA</sequence>
<dbReference type="EMBL" id="MGEH01000002">
    <property type="protein sequence ID" value="OGL79752.1"/>
    <property type="molecule type" value="Genomic_DNA"/>
</dbReference>
<evidence type="ECO:0000313" key="2">
    <source>
        <dbReference type="Proteomes" id="UP000176603"/>
    </source>
</evidence>
<dbReference type="STRING" id="1802399.A3E39_01845"/>
<evidence type="ECO:0000313" key="1">
    <source>
        <dbReference type="EMBL" id="OGL79752.1"/>
    </source>
</evidence>
<accession>A0A1F7UNA7</accession>
<gene>
    <name evidence="1" type="ORF">A3E39_01845</name>
</gene>
<proteinExistence type="predicted"/>
<dbReference type="Proteomes" id="UP000176603">
    <property type="component" value="Unassembled WGS sequence"/>
</dbReference>
<protein>
    <submittedName>
        <fullName evidence="1">Uncharacterized protein</fullName>
    </submittedName>
</protein>
<name>A0A1F7UNA7_9BACT</name>
<comment type="caution">
    <text evidence="1">The sequence shown here is derived from an EMBL/GenBank/DDBJ whole genome shotgun (WGS) entry which is preliminary data.</text>
</comment>
<reference evidence="1 2" key="1">
    <citation type="journal article" date="2016" name="Nat. Commun.">
        <title>Thousands of microbial genomes shed light on interconnected biogeochemical processes in an aquifer system.</title>
        <authorList>
            <person name="Anantharaman K."/>
            <person name="Brown C.T."/>
            <person name="Hug L.A."/>
            <person name="Sharon I."/>
            <person name="Castelle C.J."/>
            <person name="Probst A.J."/>
            <person name="Thomas B.C."/>
            <person name="Singh A."/>
            <person name="Wilkins M.J."/>
            <person name="Karaoz U."/>
            <person name="Brodie E.L."/>
            <person name="Williams K.H."/>
            <person name="Hubbard S.S."/>
            <person name="Banfield J.F."/>
        </authorList>
    </citation>
    <scope>NUCLEOTIDE SEQUENCE [LARGE SCALE GENOMIC DNA]</scope>
</reference>